<protein>
    <submittedName>
        <fullName evidence="8">Mechanosensitive ion channel family protein</fullName>
    </submittedName>
</protein>
<dbReference type="PANTHER" id="PTHR30566">
    <property type="entry name" value="YNAI-RELATED MECHANOSENSITIVE ION CHANNEL"/>
    <property type="match status" value="1"/>
</dbReference>
<dbReference type="Gene3D" id="2.30.30.60">
    <property type="match status" value="1"/>
</dbReference>
<dbReference type="InterPro" id="IPR010920">
    <property type="entry name" value="LSM_dom_sf"/>
</dbReference>
<feature type="transmembrane region" description="Helical" evidence="6">
    <location>
        <begin position="71"/>
        <end position="90"/>
    </location>
</feature>
<dbReference type="Pfam" id="PF00924">
    <property type="entry name" value="MS_channel_2nd"/>
    <property type="match status" value="1"/>
</dbReference>
<evidence type="ECO:0000256" key="6">
    <source>
        <dbReference type="SAM" id="Phobius"/>
    </source>
</evidence>
<keyword evidence="2 6" id="KW-0812">Transmembrane</keyword>
<evidence type="ECO:0000256" key="4">
    <source>
        <dbReference type="ARBA" id="ARBA00023136"/>
    </source>
</evidence>
<dbReference type="InterPro" id="IPR023408">
    <property type="entry name" value="MscS_beta-dom_sf"/>
</dbReference>
<reference evidence="8" key="1">
    <citation type="submission" date="2023-07" db="EMBL/GenBank/DDBJ databases">
        <title>Brevundimonas soil sp. nov., isolated from the soil of chemical plant.</title>
        <authorList>
            <person name="Wu N."/>
        </authorList>
    </citation>
    <scope>NUCLEOTIDE SEQUENCE</scope>
    <source>
        <strain evidence="8">XZ-24</strain>
    </source>
</reference>
<feature type="region of interest" description="Disordered" evidence="5">
    <location>
        <begin position="356"/>
        <end position="380"/>
    </location>
</feature>
<evidence type="ECO:0000259" key="7">
    <source>
        <dbReference type="Pfam" id="PF00924"/>
    </source>
</evidence>
<feature type="transmembrane region" description="Helical" evidence="6">
    <location>
        <begin position="25"/>
        <end position="50"/>
    </location>
</feature>
<feature type="compositionally biased region" description="Basic and acidic residues" evidence="5">
    <location>
        <begin position="356"/>
        <end position="366"/>
    </location>
</feature>
<dbReference type="InterPro" id="IPR006685">
    <property type="entry name" value="MscS_channel_2nd"/>
</dbReference>
<comment type="subcellular location">
    <subcellularLocation>
        <location evidence="1">Membrane</location>
    </subcellularLocation>
</comment>
<keyword evidence="9" id="KW-1185">Reference proteome</keyword>
<feature type="domain" description="Mechanosensitive ion channel MscS" evidence="7">
    <location>
        <begin position="198"/>
        <end position="263"/>
    </location>
</feature>
<evidence type="ECO:0000313" key="9">
    <source>
        <dbReference type="Proteomes" id="UP001169063"/>
    </source>
</evidence>
<feature type="transmembrane region" description="Helical" evidence="6">
    <location>
        <begin position="175"/>
        <end position="194"/>
    </location>
</feature>
<keyword evidence="3 6" id="KW-1133">Transmembrane helix</keyword>
<proteinExistence type="predicted"/>
<evidence type="ECO:0000256" key="1">
    <source>
        <dbReference type="ARBA" id="ARBA00004370"/>
    </source>
</evidence>
<dbReference type="EMBL" id="JAUKTR010000004">
    <property type="protein sequence ID" value="MDO1559752.1"/>
    <property type="molecule type" value="Genomic_DNA"/>
</dbReference>
<dbReference type="SUPFAM" id="SSF50182">
    <property type="entry name" value="Sm-like ribonucleoproteins"/>
    <property type="match status" value="1"/>
</dbReference>
<dbReference type="Proteomes" id="UP001169063">
    <property type="component" value="Unassembled WGS sequence"/>
</dbReference>
<accession>A0ABT8SMF3</accession>
<feature type="transmembrane region" description="Helical" evidence="6">
    <location>
        <begin position="148"/>
        <end position="169"/>
    </location>
</feature>
<sequence>MPEFLREPTRQVIGLWRQIGWLPDWGATAILVLLLIALGLAAHELLFAVLRWAVRNRDVFWRGVVQRARKKLRLAMLIVVVALGITVSPTDPVTSDIARRTLLFGFILVAASVVQGAMDMWAVVYMRRFNINAPDNLIARKHVTQVRILQRVAAAAIWLLALGLALMTIPGFRQWGMSLLASAGVVGLVAGLALQPFLTNLVAGIQIALTQPIRVDDAVIVEGEWGNIEEIGSTYVVVRIWDLRRLVVPLTYFTSKPFQNWTRESAELIGAVELWVDYRADIDAMRAAFMEMVKASALWDGKTAALQVIDATERTLKARCLASASDGGRAWDLRCEIREKLAAWLRDHQPEALPRDRIELERESTGRRVQSGEEPAITRQ</sequence>
<dbReference type="PANTHER" id="PTHR30566:SF25">
    <property type="entry name" value="INNER MEMBRANE PROTEIN"/>
    <property type="match status" value="1"/>
</dbReference>
<keyword evidence="4 6" id="KW-0472">Membrane</keyword>
<dbReference type="RefSeq" id="WP_302110186.1">
    <property type="nucleotide sequence ID" value="NZ_JAUKTR010000004.1"/>
</dbReference>
<feature type="transmembrane region" description="Helical" evidence="6">
    <location>
        <begin position="102"/>
        <end position="127"/>
    </location>
</feature>
<evidence type="ECO:0000256" key="2">
    <source>
        <dbReference type="ARBA" id="ARBA00022692"/>
    </source>
</evidence>
<comment type="caution">
    <text evidence="8">The sequence shown here is derived from an EMBL/GenBank/DDBJ whole genome shotgun (WGS) entry which is preliminary data.</text>
</comment>
<name>A0ABT8SMF3_9CAUL</name>
<evidence type="ECO:0000313" key="8">
    <source>
        <dbReference type="EMBL" id="MDO1559752.1"/>
    </source>
</evidence>
<evidence type="ECO:0000256" key="3">
    <source>
        <dbReference type="ARBA" id="ARBA00022989"/>
    </source>
</evidence>
<organism evidence="8 9">
    <name type="scientific">Peiella sedimenti</name>
    <dbReference type="NCBI Taxonomy" id="3061083"/>
    <lineage>
        <taxon>Bacteria</taxon>
        <taxon>Pseudomonadati</taxon>
        <taxon>Pseudomonadota</taxon>
        <taxon>Alphaproteobacteria</taxon>
        <taxon>Caulobacterales</taxon>
        <taxon>Caulobacteraceae</taxon>
        <taxon>Peiella</taxon>
    </lineage>
</organism>
<dbReference type="Gene3D" id="1.10.287.1260">
    <property type="match status" value="1"/>
</dbReference>
<gene>
    <name evidence="8" type="ORF">Q0812_09975</name>
</gene>
<evidence type="ECO:0000256" key="5">
    <source>
        <dbReference type="SAM" id="MobiDB-lite"/>
    </source>
</evidence>